<dbReference type="Gene3D" id="3.40.50.300">
    <property type="entry name" value="P-loop containing nucleotide triphosphate hydrolases"/>
    <property type="match status" value="1"/>
</dbReference>
<reference evidence="3 4" key="1">
    <citation type="submission" date="2017-11" db="EMBL/GenBank/DDBJ databases">
        <title>Draft genome of actinobacteria isolated from guarana (Paullinia cupana (Mart.) Ducke.</title>
        <authorList>
            <person name="Siqueira K.A."/>
            <person name="Liotti R.G."/>
            <person name="Mendes T.A.O."/>
            <person name="Soares M.A."/>
        </authorList>
    </citation>
    <scope>NUCLEOTIDE SEQUENCE [LARGE SCALE GENOMIC DNA]</scope>
    <source>
        <strain evidence="3 4">193</strain>
    </source>
</reference>
<dbReference type="PRINTS" id="PR00364">
    <property type="entry name" value="DISEASERSIST"/>
</dbReference>
<dbReference type="SUPFAM" id="SSF52540">
    <property type="entry name" value="P-loop containing nucleoside triphosphate hydrolases"/>
    <property type="match status" value="1"/>
</dbReference>
<dbReference type="EMBL" id="PENI01000018">
    <property type="protein sequence ID" value="RMB83154.1"/>
    <property type="molecule type" value="Genomic_DNA"/>
</dbReference>
<name>A0A3M0I324_9ACTN</name>
<dbReference type="Proteomes" id="UP000270471">
    <property type="component" value="Unassembled WGS sequence"/>
</dbReference>
<organism evidence="3 4">
    <name type="scientific">Streptomyces shenzhenensis</name>
    <dbReference type="NCBI Taxonomy" id="943815"/>
    <lineage>
        <taxon>Bacteria</taxon>
        <taxon>Bacillati</taxon>
        <taxon>Actinomycetota</taxon>
        <taxon>Actinomycetes</taxon>
        <taxon>Kitasatosporales</taxon>
        <taxon>Streptomycetaceae</taxon>
        <taxon>Streptomyces</taxon>
    </lineage>
</organism>
<accession>A0A3M0I324</accession>
<dbReference type="Pfam" id="PF20703">
    <property type="entry name" value="nSTAND1"/>
    <property type="match status" value="1"/>
</dbReference>
<gene>
    <name evidence="3" type="ORF">CTZ28_26270</name>
</gene>
<comment type="caution">
    <text evidence="3">The sequence shown here is derived from an EMBL/GenBank/DDBJ whole genome shotgun (WGS) entry which is preliminary data.</text>
</comment>
<dbReference type="OrthoDB" id="4335696at2"/>
<dbReference type="PANTHER" id="PTHR47691:SF3">
    <property type="entry name" value="HTH-TYPE TRANSCRIPTIONAL REGULATOR RV0890C-RELATED"/>
    <property type="match status" value="1"/>
</dbReference>
<proteinExistence type="predicted"/>
<dbReference type="PANTHER" id="PTHR47691">
    <property type="entry name" value="REGULATOR-RELATED"/>
    <property type="match status" value="1"/>
</dbReference>
<sequence>MARAEEDHDLVGREREARELRELLAAHRMVSVTGRAGVGKSRLARAVTTATADGPWRRIVRVRGTDGGTCPPGALAASVVRTLTGPGAAPDAADPDVVGAVRALRDTRILLFLDDADPVRAECTGLAQRLLMAVPDLRILVTSHRPLGLGHEQVLRLRGLALEEPAGGDGAAPAVELFLARARTRAFAPRGAELRAVREVCRLLEGHPRAIERAAGQLADRPVAQVASLLARRQDRLARARYRLCAAELRTVWARASAFAGSFAESTAVFVCAGDTVAEHRVPGALARLAALGVLEPVGDRSGPRRPRYRMARAAREFGAEQLRESGEFPMAAERRVAHGRRVAAVAEHLWSAGGQRQAVHLVLDERDELTDTVRCALARPEHAQAALKMVVDLWFWWAVYDRAEEGLGYLLRLLPHCAPDGPSVVRAQWLAAWLAAHHDPRTARALLDRAWPAAVLAGDDAAIGRIAHVQGVLALAQGDAREAAEHFRFAADTVPDHAPAGPSPAVSRAVLALVQAGFDPDAARHSARRALTHPGIRDDAWAALLARCARAVVDHRCGHRGPALRRARRALEAVEGQLPAPYGRATLARLVADIESGAPAEPRRPAPPRPRTDVRLPDRAASTSRH</sequence>
<dbReference type="AlphaFoldDB" id="A0A3M0I324"/>
<evidence type="ECO:0000313" key="3">
    <source>
        <dbReference type="EMBL" id="RMB83154.1"/>
    </source>
</evidence>
<dbReference type="RefSeq" id="WP_121892198.1">
    <property type="nucleotide sequence ID" value="NZ_PENI01000018.1"/>
</dbReference>
<evidence type="ECO:0000256" key="1">
    <source>
        <dbReference type="SAM" id="MobiDB-lite"/>
    </source>
</evidence>
<evidence type="ECO:0000313" key="4">
    <source>
        <dbReference type="Proteomes" id="UP000270471"/>
    </source>
</evidence>
<dbReference type="InterPro" id="IPR049052">
    <property type="entry name" value="nSTAND1"/>
</dbReference>
<feature type="region of interest" description="Disordered" evidence="1">
    <location>
        <begin position="594"/>
        <end position="627"/>
    </location>
</feature>
<evidence type="ECO:0000259" key="2">
    <source>
        <dbReference type="Pfam" id="PF20703"/>
    </source>
</evidence>
<feature type="domain" description="Novel STAND NTPase 1" evidence="2">
    <location>
        <begin position="10"/>
        <end position="126"/>
    </location>
</feature>
<dbReference type="SUPFAM" id="SSF48452">
    <property type="entry name" value="TPR-like"/>
    <property type="match status" value="1"/>
</dbReference>
<protein>
    <recommendedName>
        <fullName evidence="2">Novel STAND NTPase 1 domain-containing protein</fullName>
    </recommendedName>
</protein>
<keyword evidence="4" id="KW-1185">Reference proteome</keyword>
<dbReference type="InterPro" id="IPR011990">
    <property type="entry name" value="TPR-like_helical_dom_sf"/>
</dbReference>
<dbReference type="InterPro" id="IPR027417">
    <property type="entry name" value="P-loop_NTPase"/>
</dbReference>